<evidence type="ECO:0000256" key="6">
    <source>
        <dbReference type="ARBA" id="ARBA00022989"/>
    </source>
</evidence>
<keyword evidence="6 8" id="KW-1133">Transmembrane helix</keyword>
<comment type="subcellular location">
    <subcellularLocation>
        <location evidence="1">Cell membrane</location>
        <topology evidence="1">Multi-pass membrane protein</topology>
    </subcellularLocation>
</comment>
<feature type="transmembrane region" description="Helical" evidence="8">
    <location>
        <begin position="224"/>
        <end position="247"/>
    </location>
</feature>
<evidence type="ECO:0000256" key="2">
    <source>
        <dbReference type="ARBA" id="ARBA00022475"/>
    </source>
</evidence>
<keyword evidence="4" id="KW-0808">Transferase</keyword>
<feature type="transmembrane region" description="Helical" evidence="8">
    <location>
        <begin position="7"/>
        <end position="25"/>
    </location>
</feature>
<organism evidence="10 11">
    <name type="scientific">Candidatus Liptonbacteria bacterium RIFCSPLOWO2_01_FULL_52_25</name>
    <dbReference type="NCBI Taxonomy" id="1798650"/>
    <lineage>
        <taxon>Bacteria</taxon>
        <taxon>Candidatus Liptoniibacteriota</taxon>
    </lineage>
</organism>
<feature type="transmembrane region" description="Helical" evidence="8">
    <location>
        <begin position="360"/>
        <end position="378"/>
    </location>
</feature>
<feature type="transmembrane region" description="Helical" evidence="8">
    <location>
        <begin position="423"/>
        <end position="444"/>
    </location>
</feature>
<name>A0A1G2CE30_9BACT</name>
<keyword evidence="7 8" id="KW-0472">Membrane</keyword>
<dbReference type="InterPro" id="IPR038731">
    <property type="entry name" value="RgtA/B/C-like"/>
</dbReference>
<dbReference type="GO" id="GO:0016763">
    <property type="term" value="F:pentosyltransferase activity"/>
    <property type="evidence" value="ECO:0007669"/>
    <property type="project" value="TreeGrafter"/>
</dbReference>
<feature type="transmembrane region" description="Helical" evidence="8">
    <location>
        <begin position="390"/>
        <end position="411"/>
    </location>
</feature>
<sequence>MRRSHFYLLVLVLIIATFLRLYHITTTPPGLYPDEAMNGNNALETLSTTNFSVQGGPASGWKVFYPENNGREGLFMNIQALSLMAFGVNEPWVLRFPSTLFGIFTVLGIYFLARELFGKEVALLAAFLLATNFWHIMFSRIGFRAIMAPFFIIWALFFLLKTFNRIRNDSRMSIVNGQLSIVAGVLFGLGMYSYIAYRVTPVLILLVMLFYFAMSRREKWRGAFFRAALCFSIATIVTVAPLAAYYIQHPEDFLGRTSQVSVFASETPIHDLAWNTVKTLGMFNIVGDWNQRHNEGGRPALFWPVGLMFLIGAVVAIKNMINSKSEALNSKQSQNSNIENMKHGGVLNFKNWGLFRNSDFWFMILVVWFLLAMAPVVISNEGLPHALRSILLIPPTIILAAAGGVAIYGFLKKFIRASRLKPLAAILLVLLVAEAYSTYFVVWANNPKTPEAFAADYVALGKRLNAIPAEIPKYVIVEAGGVLVRGIPMPSQTVMFITDTFTPEKQAANNIRYILPGDEDTIPSGALIFRIK</sequence>
<evidence type="ECO:0000256" key="8">
    <source>
        <dbReference type="SAM" id="Phobius"/>
    </source>
</evidence>
<dbReference type="AlphaFoldDB" id="A0A1G2CE30"/>
<evidence type="ECO:0000256" key="4">
    <source>
        <dbReference type="ARBA" id="ARBA00022679"/>
    </source>
</evidence>
<dbReference type="PANTHER" id="PTHR33908">
    <property type="entry name" value="MANNOSYLTRANSFERASE YKCB-RELATED"/>
    <property type="match status" value="1"/>
</dbReference>
<proteinExistence type="predicted"/>
<comment type="caution">
    <text evidence="10">The sequence shown here is derived from an EMBL/GenBank/DDBJ whole genome shotgun (WGS) entry which is preliminary data.</text>
</comment>
<dbReference type="Proteomes" id="UP000178880">
    <property type="component" value="Unassembled WGS sequence"/>
</dbReference>
<keyword evidence="5 8" id="KW-0812">Transmembrane</keyword>
<evidence type="ECO:0000256" key="7">
    <source>
        <dbReference type="ARBA" id="ARBA00023136"/>
    </source>
</evidence>
<keyword evidence="2" id="KW-1003">Cell membrane</keyword>
<evidence type="ECO:0000259" key="9">
    <source>
        <dbReference type="Pfam" id="PF13231"/>
    </source>
</evidence>
<dbReference type="GO" id="GO:0005886">
    <property type="term" value="C:plasma membrane"/>
    <property type="evidence" value="ECO:0007669"/>
    <property type="project" value="UniProtKB-SubCell"/>
</dbReference>
<protein>
    <recommendedName>
        <fullName evidence="9">Glycosyltransferase RgtA/B/C/D-like domain-containing protein</fullName>
    </recommendedName>
</protein>
<keyword evidence="3" id="KW-0328">Glycosyltransferase</keyword>
<dbReference type="STRING" id="1798650.A2945_01225"/>
<feature type="transmembrane region" description="Helical" evidence="8">
    <location>
        <begin position="92"/>
        <end position="113"/>
    </location>
</feature>
<feature type="domain" description="Glycosyltransferase RgtA/B/C/D-like" evidence="9">
    <location>
        <begin position="78"/>
        <end position="237"/>
    </location>
</feature>
<feature type="transmembrane region" description="Helical" evidence="8">
    <location>
        <begin position="172"/>
        <end position="189"/>
    </location>
</feature>
<feature type="transmembrane region" description="Helical" evidence="8">
    <location>
        <begin position="195"/>
        <end position="212"/>
    </location>
</feature>
<reference evidence="10 11" key="1">
    <citation type="journal article" date="2016" name="Nat. Commun.">
        <title>Thousands of microbial genomes shed light on interconnected biogeochemical processes in an aquifer system.</title>
        <authorList>
            <person name="Anantharaman K."/>
            <person name="Brown C.T."/>
            <person name="Hug L.A."/>
            <person name="Sharon I."/>
            <person name="Castelle C.J."/>
            <person name="Probst A.J."/>
            <person name="Thomas B.C."/>
            <person name="Singh A."/>
            <person name="Wilkins M.J."/>
            <person name="Karaoz U."/>
            <person name="Brodie E.L."/>
            <person name="Williams K.H."/>
            <person name="Hubbard S.S."/>
            <person name="Banfield J.F."/>
        </authorList>
    </citation>
    <scope>NUCLEOTIDE SEQUENCE [LARGE SCALE GENOMIC DNA]</scope>
</reference>
<dbReference type="Pfam" id="PF13231">
    <property type="entry name" value="PMT_2"/>
    <property type="match status" value="1"/>
</dbReference>
<dbReference type="InterPro" id="IPR050297">
    <property type="entry name" value="LipidA_mod_glycosyltrf_83"/>
</dbReference>
<evidence type="ECO:0000313" key="11">
    <source>
        <dbReference type="Proteomes" id="UP000178880"/>
    </source>
</evidence>
<dbReference type="PANTHER" id="PTHR33908:SF3">
    <property type="entry name" value="UNDECAPRENYL PHOSPHATE-ALPHA-4-AMINO-4-DEOXY-L-ARABINOSE ARABINOSYL TRANSFERASE"/>
    <property type="match status" value="1"/>
</dbReference>
<feature type="transmembrane region" description="Helical" evidence="8">
    <location>
        <begin position="143"/>
        <end position="160"/>
    </location>
</feature>
<evidence type="ECO:0000256" key="1">
    <source>
        <dbReference type="ARBA" id="ARBA00004651"/>
    </source>
</evidence>
<dbReference type="EMBL" id="MHLA01000015">
    <property type="protein sequence ID" value="OGY99461.1"/>
    <property type="molecule type" value="Genomic_DNA"/>
</dbReference>
<feature type="transmembrane region" description="Helical" evidence="8">
    <location>
        <begin position="301"/>
        <end position="321"/>
    </location>
</feature>
<dbReference type="GO" id="GO:0010041">
    <property type="term" value="P:response to iron(III) ion"/>
    <property type="evidence" value="ECO:0007669"/>
    <property type="project" value="TreeGrafter"/>
</dbReference>
<evidence type="ECO:0000256" key="5">
    <source>
        <dbReference type="ARBA" id="ARBA00022692"/>
    </source>
</evidence>
<accession>A0A1G2CE30</accession>
<feature type="transmembrane region" description="Helical" evidence="8">
    <location>
        <begin position="120"/>
        <end position="137"/>
    </location>
</feature>
<gene>
    <name evidence="10" type="ORF">A2945_01225</name>
</gene>
<evidence type="ECO:0000313" key="10">
    <source>
        <dbReference type="EMBL" id="OGY99461.1"/>
    </source>
</evidence>
<evidence type="ECO:0000256" key="3">
    <source>
        <dbReference type="ARBA" id="ARBA00022676"/>
    </source>
</evidence>
<dbReference type="GO" id="GO:0009103">
    <property type="term" value="P:lipopolysaccharide biosynthetic process"/>
    <property type="evidence" value="ECO:0007669"/>
    <property type="project" value="UniProtKB-ARBA"/>
</dbReference>